<reference evidence="2 3" key="1">
    <citation type="submission" date="2020-08" db="EMBL/GenBank/DDBJ databases">
        <authorList>
            <person name="Newling K."/>
            <person name="Davey J."/>
            <person name="Forrester S."/>
        </authorList>
    </citation>
    <scope>NUCLEOTIDE SEQUENCE [LARGE SCALE GENOMIC DNA]</scope>
    <source>
        <strain evidence="3">Crithidia deanei Carvalho (ATCC PRA-265)</strain>
    </source>
</reference>
<accession>A0A7G2C6U0</accession>
<gene>
    <name evidence="2" type="ORF">ADEAN_000196400</name>
</gene>
<feature type="region of interest" description="Disordered" evidence="1">
    <location>
        <begin position="34"/>
        <end position="57"/>
    </location>
</feature>
<sequence length="465" mass="51908">MLAKQGIHIKDSAFLDPNEEGLLYQLLKAAEKIEERRQKREQEGGGGGGGEDEEDDFGTAMFDVGLLAELLSRPTVFSIDDLGRSELMRRLLESDDDLAKSLLTPDQMDSVIAALMQSGSKGAQETATLRRRRLQLLEEARRMKDAAEKAKRDAEAAANNQPAVEENKDTFDLTEVALPEKEPQPEEVRQKTPSRPTSGAPSHGELVNDMDRIISPIERPSSKGKKPPPPPFVLRPDEISEAQRREQELLFQQFEEFVAEQESQVVYKVTFHEYSPEQLEAFFRKLHLGPQQQALLRGRAPLASNISLDGGTYHQLPTISRPTKTTVGFQFGSSMPRVTTDQVSVPVKVAPVKLFTLTAQDDIQGAIRENFHSYLDDRSYQMALRQRSELPAQRTIPEEMRDPMERGSHLPPTDSQKRVGRGFNFSKPEPTPESQAEEKANASSTPPIPPLTSGKTLPPLTKRNP</sequence>
<proteinExistence type="predicted"/>
<evidence type="ECO:0000313" key="2">
    <source>
        <dbReference type="EMBL" id="CAD2214517.1"/>
    </source>
</evidence>
<protein>
    <submittedName>
        <fullName evidence="2">Uncharacterized protein</fullName>
    </submittedName>
</protein>
<feature type="compositionally biased region" description="Basic and acidic residues" evidence="1">
    <location>
        <begin position="34"/>
        <end position="43"/>
    </location>
</feature>
<dbReference type="Proteomes" id="UP000515908">
    <property type="component" value="Chromosome 03"/>
</dbReference>
<organism evidence="2 3">
    <name type="scientific">Angomonas deanei</name>
    <dbReference type="NCBI Taxonomy" id="59799"/>
    <lineage>
        <taxon>Eukaryota</taxon>
        <taxon>Discoba</taxon>
        <taxon>Euglenozoa</taxon>
        <taxon>Kinetoplastea</taxon>
        <taxon>Metakinetoplastina</taxon>
        <taxon>Trypanosomatida</taxon>
        <taxon>Trypanosomatidae</taxon>
        <taxon>Strigomonadinae</taxon>
        <taxon>Angomonas</taxon>
    </lineage>
</organism>
<feature type="compositionally biased region" description="Basic and acidic residues" evidence="1">
    <location>
        <begin position="145"/>
        <end position="155"/>
    </location>
</feature>
<feature type="region of interest" description="Disordered" evidence="1">
    <location>
        <begin position="386"/>
        <end position="465"/>
    </location>
</feature>
<dbReference type="AlphaFoldDB" id="A0A7G2C6U0"/>
<dbReference type="EMBL" id="LR877147">
    <property type="protein sequence ID" value="CAD2214517.1"/>
    <property type="molecule type" value="Genomic_DNA"/>
</dbReference>
<evidence type="ECO:0000256" key="1">
    <source>
        <dbReference type="SAM" id="MobiDB-lite"/>
    </source>
</evidence>
<name>A0A7G2C6U0_9TRYP</name>
<dbReference type="VEuPathDB" id="TriTrypDB:ADEAN_000196400"/>
<feature type="region of interest" description="Disordered" evidence="1">
    <location>
        <begin position="145"/>
        <end position="209"/>
    </location>
</feature>
<evidence type="ECO:0000313" key="3">
    <source>
        <dbReference type="Proteomes" id="UP000515908"/>
    </source>
</evidence>
<feature type="compositionally biased region" description="Basic and acidic residues" evidence="1">
    <location>
        <begin position="396"/>
        <end position="408"/>
    </location>
</feature>
<feature type="compositionally biased region" description="Basic and acidic residues" evidence="1">
    <location>
        <begin position="178"/>
        <end position="190"/>
    </location>
</feature>
<keyword evidence="3" id="KW-1185">Reference proteome</keyword>
<feature type="compositionally biased region" description="Polar residues" evidence="1">
    <location>
        <begin position="191"/>
        <end position="200"/>
    </location>
</feature>